<keyword evidence="1" id="KW-0175">Coiled coil</keyword>
<proteinExistence type="predicted"/>
<evidence type="ECO:0000256" key="1">
    <source>
        <dbReference type="SAM" id="Coils"/>
    </source>
</evidence>
<dbReference type="AlphaFoldDB" id="A0A4Y6PVQ1"/>
<accession>A0A4Y6PVQ1</accession>
<evidence type="ECO:0008006" key="4">
    <source>
        <dbReference type="Google" id="ProtNLM"/>
    </source>
</evidence>
<gene>
    <name evidence="2" type="ORF">FIV42_15345</name>
</gene>
<protein>
    <recommendedName>
        <fullName evidence="4">BREX system P-loop protein BrxC</fullName>
    </recommendedName>
</protein>
<reference evidence="2 3" key="1">
    <citation type="submission" date="2019-06" db="EMBL/GenBank/DDBJ databases">
        <title>Persicimonas caeni gen. nov., sp. nov., a predatory bacterium isolated from solar saltern.</title>
        <authorList>
            <person name="Wang S."/>
        </authorList>
    </citation>
    <scope>NUCLEOTIDE SEQUENCE [LARGE SCALE GENOMIC DNA]</scope>
    <source>
        <strain evidence="2 3">YN101</strain>
    </source>
</reference>
<dbReference type="Proteomes" id="UP000315995">
    <property type="component" value="Chromosome"/>
</dbReference>
<keyword evidence="3" id="KW-1185">Reference proteome</keyword>
<accession>A0A5B8Y7N3</accession>
<dbReference type="OrthoDB" id="3201900at2"/>
<feature type="coiled-coil region" evidence="1">
    <location>
        <begin position="1140"/>
        <end position="1170"/>
    </location>
</feature>
<organism evidence="2 3">
    <name type="scientific">Persicimonas caeni</name>
    <dbReference type="NCBI Taxonomy" id="2292766"/>
    <lineage>
        <taxon>Bacteria</taxon>
        <taxon>Deltaproteobacteria</taxon>
        <taxon>Bradymonadales</taxon>
        <taxon>Bradymonadaceae</taxon>
        <taxon>Persicimonas</taxon>
    </lineage>
</organism>
<evidence type="ECO:0000313" key="2">
    <source>
        <dbReference type="EMBL" id="QDG52067.1"/>
    </source>
</evidence>
<dbReference type="EMBL" id="CP041186">
    <property type="protein sequence ID" value="QDG52067.1"/>
    <property type="molecule type" value="Genomic_DNA"/>
</dbReference>
<sequence length="1244" mass="142220">MKTTHIFERDLSERLDESIRVDRNLETEDRLELLRQYHVTESAREFLTELFSRLQGDVSYMRQGWNNWLYGYYGSGKSHLLTVVGLLTDSDTIEEDSRDQVWEAFSEGNAGLEELRKSWNGLLDGFKTIPVFINLLKYQGQAERGFGEILLEAAHLKQKHSPRLQVAFFEDWYEDYVPRAKWAKRALDVLDDAGVSVDAEDVWPKVQRYRVLSDIVLPRLYMDVADAKESDGLRDVVTRDLRPEAVVQELEAWRKKLDAESDRDVKLVLLLDEISLFIGTQYNLLTELNSVAENIDEVGRGNIVSVVTAQEKIADVRTDYVPKAVSFGILSDRYPYQYNLPSSHVGRIVQRRLLHKSKKGRSWVIDNVVNQGVPPADAYIYSNVQQNTTPRLNDVDNDEFADYFPLLPYHPPLFLEILSNLRNRESETAKSIFSGTARAVLAIVKGLLEEWVDKRDEKELVNLVDFFDIIRPELENIIPDKLKTITAIENEVADGSLEELDSKVAKAVLLLTYVPNHIPLEAHNIAVSIMRDTQRADPLKMENRVTDSLRRLSTYIRPSENGGPHLRFTTPKERDILRRAAQIEKDVDWHSFAKTVEEHLWEDLLDRLDFQGKLSFPRTDQRYPVSYEFAVDGIDFGKKFGSPDGLAVPIAVRGLLPDDVAGAPPSPNEAVLEWTVSDKDRQGVRDQLTTWAALFQAANESDHVPESIAEDLTEQRHRLLGSVRGLLVEGSFRVQSDKGLSSISKALETLLDKRFPEHFHPEMSAVNQSTLSQLKGLKPGEPLPDWAARVGVSEGTADEEQGKIASKVWALTGRTLAQNGQELSVNRLLELIAEAEPIYEDAKPALIALIWGECRRPMTRFRVVGNDGSPVDEDVLLDRSRWHETRIQLFGDPDEDIREILERIPTVDPGVTIGEAFDHWRQYLNNNRQRLRALLKVVEYKDEKIRQPETSRLMSAFLDGLRSRRDEIDSQLEQLKQREANWDALADASLAVGNWIDGARETWDLRGASLFEFEALLVLQSAGFPWLTDKTDTELSKLRSELDDARNIEWWSEQGWSDLRDTVSSLPDARSAVREAWTAYCEDGDRLELFEAVNENPWFASLDGFYTLQVQDEFERAYLRPLRHFQNEFDRLRRGVEPLVDQNEADIDRLDRAVKALRTLAQKHEQMKADSEVAITELRTKWQYFKAVIGEYRPGDVAGVGMWPDDEPGLREVLRMVLRNPKRGTGGKLKDFELEQTDKGVIVR</sequence>
<name>A0A4Y6PVQ1_PERCE</name>
<evidence type="ECO:0000313" key="3">
    <source>
        <dbReference type="Proteomes" id="UP000315995"/>
    </source>
</evidence>
<dbReference type="RefSeq" id="WP_141198544.1">
    <property type="nucleotide sequence ID" value="NZ_CP041186.1"/>
</dbReference>